<feature type="region of interest" description="Disordered" evidence="1">
    <location>
        <begin position="1"/>
        <end position="30"/>
    </location>
</feature>
<name>A0A644X2E9_9ZZZZ</name>
<proteinExistence type="predicted"/>
<protein>
    <submittedName>
        <fullName evidence="2">Uncharacterized protein</fullName>
    </submittedName>
</protein>
<feature type="compositionally biased region" description="Polar residues" evidence="1">
    <location>
        <begin position="14"/>
        <end position="27"/>
    </location>
</feature>
<comment type="caution">
    <text evidence="2">The sequence shown here is derived from an EMBL/GenBank/DDBJ whole genome shotgun (WGS) entry which is preliminary data.</text>
</comment>
<feature type="region of interest" description="Disordered" evidence="1">
    <location>
        <begin position="53"/>
        <end position="79"/>
    </location>
</feature>
<dbReference type="EMBL" id="VSSQ01001438">
    <property type="protein sequence ID" value="MPM08334.1"/>
    <property type="molecule type" value="Genomic_DNA"/>
</dbReference>
<feature type="compositionally biased region" description="Basic and acidic residues" evidence="1">
    <location>
        <begin position="1"/>
        <end position="13"/>
    </location>
</feature>
<reference evidence="2" key="1">
    <citation type="submission" date="2019-08" db="EMBL/GenBank/DDBJ databases">
        <authorList>
            <person name="Kucharzyk K."/>
            <person name="Murdoch R.W."/>
            <person name="Higgins S."/>
            <person name="Loffler F."/>
        </authorList>
    </citation>
    <scope>NUCLEOTIDE SEQUENCE</scope>
</reference>
<evidence type="ECO:0000313" key="2">
    <source>
        <dbReference type="EMBL" id="MPM08334.1"/>
    </source>
</evidence>
<accession>A0A644X2E9</accession>
<dbReference type="AlphaFoldDB" id="A0A644X2E9"/>
<evidence type="ECO:0000256" key="1">
    <source>
        <dbReference type="SAM" id="MobiDB-lite"/>
    </source>
</evidence>
<organism evidence="2">
    <name type="scientific">bioreactor metagenome</name>
    <dbReference type="NCBI Taxonomy" id="1076179"/>
    <lineage>
        <taxon>unclassified sequences</taxon>
        <taxon>metagenomes</taxon>
        <taxon>ecological metagenomes</taxon>
    </lineage>
</organism>
<gene>
    <name evidence="2" type="ORF">SDC9_54646</name>
</gene>
<sequence>MRKLGGEQAEKCDNNTNCNGNRINSEPSAGFKLADNRGNAAAHQNACLHGVRDDVDDLGTQTGNAEEDENSRNFQLQRNQRLRPLDSYLILG</sequence>